<comment type="caution">
    <text evidence="2">The sequence shown here is derived from an EMBL/GenBank/DDBJ whole genome shotgun (WGS) entry which is preliminary data.</text>
</comment>
<feature type="transmembrane region" description="Helical" evidence="1">
    <location>
        <begin position="127"/>
        <end position="148"/>
    </location>
</feature>
<keyword evidence="3" id="KW-1185">Reference proteome</keyword>
<dbReference type="EMBL" id="LOHG01000010">
    <property type="protein sequence ID" value="MCI8211289.1"/>
    <property type="molecule type" value="Genomic_DNA"/>
</dbReference>
<evidence type="ECO:0000313" key="2">
    <source>
        <dbReference type="EMBL" id="MCI8211289.1"/>
    </source>
</evidence>
<name>A0ABS9ZL33_9PSED</name>
<evidence type="ECO:0000313" key="3">
    <source>
        <dbReference type="Proteomes" id="UP001320513"/>
    </source>
</evidence>
<keyword evidence="1" id="KW-0472">Membrane</keyword>
<protein>
    <recommendedName>
        <fullName evidence="4">DUF3592 domain-containing protein</fullName>
    </recommendedName>
</protein>
<feature type="transmembrane region" description="Helical" evidence="1">
    <location>
        <begin position="12"/>
        <end position="33"/>
    </location>
</feature>
<reference evidence="2 3" key="1">
    <citation type="submission" date="2015-12" db="EMBL/GenBank/DDBJ databases">
        <title>Phylogenomics in the description of a new species in the Pseudomonas syringae group.</title>
        <authorList>
            <person name="Busquets A."/>
            <person name="Gomila M."/>
            <person name="Beiki F."/>
            <person name="Rahimian H."/>
            <person name="Mulet M."/>
            <person name="Sanchez D."/>
            <person name="Garcia-Valdes E."/>
            <person name="Lalucat J."/>
        </authorList>
    </citation>
    <scope>NUCLEOTIDE SEQUENCE [LARGE SCALE GENOMIC DNA]</scope>
    <source>
        <strain evidence="2 3">S25</strain>
    </source>
</reference>
<evidence type="ECO:0000256" key="1">
    <source>
        <dbReference type="SAM" id="Phobius"/>
    </source>
</evidence>
<keyword evidence="1" id="KW-1133">Transmembrane helix</keyword>
<organism evidence="2 3">
    <name type="scientific">Pseudomonas maioricensis</name>
    <dbReference type="NCBI Taxonomy" id="1766623"/>
    <lineage>
        <taxon>Bacteria</taxon>
        <taxon>Pseudomonadati</taxon>
        <taxon>Pseudomonadota</taxon>
        <taxon>Gammaproteobacteria</taxon>
        <taxon>Pseudomonadales</taxon>
        <taxon>Pseudomonadaceae</taxon>
        <taxon>Pseudomonas</taxon>
    </lineage>
</organism>
<evidence type="ECO:0008006" key="4">
    <source>
        <dbReference type="Google" id="ProtNLM"/>
    </source>
</evidence>
<sequence length="161" mass="18492">MYYPREAEKDHLYNRVILLIIACCVMLVLAAMARSSGLIYGAIKTGAVEVNATVTQVEDISRTSDMKLIHYRYVDQNEQTHDDAYVRDWPEKSESYEVGQTVPVLYSRWFPSKNSFSGKLNSHRPGFFIMTGCLSLALLTLLISLWTIRRIGILKAEDRYY</sequence>
<accession>A0ABS9ZL33</accession>
<dbReference type="Proteomes" id="UP001320513">
    <property type="component" value="Unassembled WGS sequence"/>
</dbReference>
<proteinExistence type="predicted"/>
<gene>
    <name evidence="2" type="ORF">AUC61_17310</name>
</gene>
<keyword evidence="1" id="KW-0812">Transmembrane</keyword>
<dbReference type="RefSeq" id="WP_243247428.1">
    <property type="nucleotide sequence ID" value="NZ_LOHG01000010.1"/>
</dbReference>